<dbReference type="PATRIC" id="fig|1055530.4.peg.90"/>
<accession>G2MCZ1</accession>
<sequence>MKEKLDKLLKLGLNELDKLDLEKELSNLKLTSHKIYQEYLLEKHENREKNLEIKANNKRLSKIHHLYSLAKKIEDKREKERIELQKNVKGLIIIKESHNDF</sequence>
<dbReference type="Proteomes" id="UP000008534">
    <property type="component" value="Chromosome"/>
</dbReference>
<dbReference type="RefSeq" id="WP_014536654.1">
    <property type="nucleotide sequence ID" value="NC_017376.1"/>
</dbReference>
<dbReference type="EMBL" id="CP002983">
    <property type="protein sequence ID" value="AEN16269.1"/>
    <property type="molecule type" value="Genomic_DNA"/>
</dbReference>
<dbReference type="AlphaFoldDB" id="G2MCZ1"/>
<name>G2MCZ1_HELPX</name>
<protein>
    <submittedName>
        <fullName evidence="1">Uncharacterized protein</fullName>
    </submittedName>
</protein>
<gene>
    <name evidence="1" type="ORF">HPSNT_00420</name>
</gene>
<dbReference type="HOGENOM" id="CLU_2316435_0_0_7"/>
<proteinExistence type="predicted"/>
<reference evidence="1 2" key="1">
    <citation type="submission" date="2011-08" db="EMBL/GenBank/DDBJ databases">
        <authorList>
            <person name="Kersulyte D."/>
            <person name="Choudhury A."/>
            <person name="Mukhopadhyay A.K."/>
            <person name="Nair G.B."/>
            <person name="Berg D.E."/>
        </authorList>
    </citation>
    <scope>NUCLEOTIDE SEQUENCE [LARGE SCALE GENOMIC DNA]</scope>
    <source>
        <strain evidence="2">SNT49</strain>
    </source>
</reference>
<evidence type="ECO:0000313" key="2">
    <source>
        <dbReference type="Proteomes" id="UP000008534"/>
    </source>
</evidence>
<dbReference type="KEGG" id="hen:HPSNT_00420"/>
<organism evidence="1 2">
    <name type="scientific">Helicobacter pylori SNT49</name>
    <dbReference type="NCBI Taxonomy" id="1055530"/>
    <lineage>
        <taxon>Bacteria</taxon>
        <taxon>Pseudomonadati</taxon>
        <taxon>Campylobacterota</taxon>
        <taxon>Epsilonproteobacteria</taxon>
        <taxon>Campylobacterales</taxon>
        <taxon>Helicobacteraceae</taxon>
        <taxon>Helicobacter</taxon>
    </lineage>
</organism>
<evidence type="ECO:0000313" key="1">
    <source>
        <dbReference type="EMBL" id="AEN16269.1"/>
    </source>
</evidence>